<dbReference type="Proteomes" id="UP000075243">
    <property type="component" value="Unassembled WGS sequence"/>
</dbReference>
<name>A0A151QVK4_CAJCA</name>
<protein>
    <submittedName>
        <fullName evidence="1">Uncharacterized protein</fullName>
    </submittedName>
</protein>
<accession>A0A151QVK4</accession>
<gene>
    <name evidence="1" type="ORF">KK1_044781</name>
</gene>
<reference evidence="1" key="1">
    <citation type="journal article" date="2012" name="Nat. Biotechnol.">
        <title>Draft genome sequence of pigeonpea (Cajanus cajan), an orphan legume crop of resource-poor farmers.</title>
        <authorList>
            <person name="Varshney R.K."/>
            <person name="Chen W."/>
            <person name="Li Y."/>
            <person name="Bharti A.K."/>
            <person name="Saxena R.K."/>
            <person name="Schlueter J.A."/>
            <person name="Donoghue M.T."/>
            <person name="Azam S."/>
            <person name="Fan G."/>
            <person name="Whaley A.M."/>
            <person name="Farmer A.D."/>
            <person name="Sheridan J."/>
            <person name="Iwata A."/>
            <person name="Tuteja R."/>
            <person name="Penmetsa R.V."/>
            <person name="Wu W."/>
            <person name="Upadhyaya H.D."/>
            <person name="Yang S.P."/>
            <person name="Shah T."/>
            <person name="Saxena K.B."/>
            <person name="Michael T."/>
            <person name="McCombie W.R."/>
            <person name="Yang B."/>
            <person name="Zhang G."/>
            <person name="Yang H."/>
            <person name="Wang J."/>
            <person name="Spillane C."/>
            <person name="Cook D.R."/>
            <person name="May G.D."/>
            <person name="Xu X."/>
            <person name="Jackson S.A."/>
        </authorList>
    </citation>
    <scope>NUCLEOTIDE SEQUENCE [LARGE SCALE GENOMIC DNA]</scope>
</reference>
<dbReference type="PANTHER" id="PTHR31170">
    <property type="entry name" value="BNAC04G53230D PROTEIN"/>
    <property type="match status" value="1"/>
</dbReference>
<sequence>MEDWTEFLFRNVVALEQCYYPYESYIIDYAEIMDFLINTREDVDKLIQNKILIN</sequence>
<proteinExistence type="predicted"/>
<evidence type="ECO:0000313" key="2">
    <source>
        <dbReference type="Proteomes" id="UP000075243"/>
    </source>
</evidence>
<dbReference type="InterPro" id="IPR004158">
    <property type="entry name" value="DUF247_pln"/>
</dbReference>
<evidence type="ECO:0000313" key="1">
    <source>
        <dbReference type="EMBL" id="KYP34283.1"/>
    </source>
</evidence>
<dbReference type="Pfam" id="PF03140">
    <property type="entry name" value="DUF247"/>
    <property type="match status" value="1"/>
</dbReference>
<organism evidence="1 2">
    <name type="scientific">Cajanus cajan</name>
    <name type="common">Pigeon pea</name>
    <name type="synonym">Cajanus indicus</name>
    <dbReference type="NCBI Taxonomy" id="3821"/>
    <lineage>
        <taxon>Eukaryota</taxon>
        <taxon>Viridiplantae</taxon>
        <taxon>Streptophyta</taxon>
        <taxon>Embryophyta</taxon>
        <taxon>Tracheophyta</taxon>
        <taxon>Spermatophyta</taxon>
        <taxon>Magnoliopsida</taxon>
        <taxon>eudicotyledons</taxon>
        <taxon>Gunneridae</taxon>
        <taxon>Pentapetalae</taxon>
        <taxon>rosids</taxon>
        <taxon>fabids</taxon>
        <taxon>Fabales</taxon>
        <taxon>Fabaceae</taxon>
        <taxon>Papilionoideae</taxon>
        <taxon>50 kb inversion clade</taxon>
        <taxon>NPAAA clade</taxon>
        <taxon>indigoferoid/millettioid clade</taxon>
        <taxon>Phaseoleae</taxon>
        <taxon>Cajanus</taxon>
    </lineage>
</organism>
<dbReference type="EMBL" id="KQ484633">
    <property type="protein sequence ID" value="KYP34283.1"/>
    <property type="molecule type" value="Genomic_DNA"/>
</dbReference>
<dbReference type="Gramene" id="C.cajan_41403.t">
    <property type="protein sequence ID" value="C.cajan_41403.t.cds1"/>
    <property type="gene ID" value="C.cajan_41403"/>
</dbReference>
<dbReference type="AlphaFoldDB" id="A0A151QVK4"/>
<keyword evidence="2" id="KW-1185">Reference proteome</keyword>
<dbReference type="PANTHER" id="PTHR31170:SF23">
    <property type="match status" value="1"/>
</dbReference>